<gene>
    <name evidence="1" type="ORF">VFH_I252600</name>
</gene>
<accession>A0AAV0YK42</accession>
<evidence type="ECO:0000313" key="2">
    <source>
        <dbReference type="Proteomes" id="UP001157006"/>
    </source>
</evidence>
<reference evidence="1 2" key="1">
    <citation type="submission" date="2023-01" db="EMBL/GenBank/DDBJ databases">
        <authorList>
            <person name="Kreplak J."/>
        </authorList>
    </citation>
    <scope>NUCLEOTIDE SEQUENCE [LARGE SCALE GENOMIC DNA]</scope>
</reference>
<organism evidence="1 2">
    <name type="scientific">Vicia faba</name>
    <name type="common">Broad bean</name>
    <name type="synonym">Faba vulgaris</name>
    <dbReference type="NCBI Taxonomy" id="3906"/>
    <lineage>
        <taxon>Eukaryota</taxon>
        <taxon>Viridiplantae</taxon>
        <taxon>Streptophyta</taxon>
        <taxon>Embryophyta</taxon>
        <taxon>Tracheophyta</taxon>
        <taxon>Spermatophyta</taxon>
        <taxon>Magnoliopsida</taxon>
        <taxon>eudicotyledons</taxon>
        <taxon>Gunneridae</taxon>
        <taxon>Pentapetalae</taxon>
        <taxon>rosids</taxon>
        <taxon>fabids</taxon>
        <taxon>Fabales</taxon>
        <taxon>Fabaceae</taxon>
        <taxon>Papilionoideae</taxon>
        <taxon>50 kb inversion clade</taxon>
        <taxon>NPAAA clade</taxon>
        <taxon>Hologalegina</taxon>
        <taxon>IRL clade</taxon>
        <taxon>Fabeae</taxon>
        <taxon>Vicia</taxon>
    </lineage>
</organism>
<evidence type="ECO:0000313" key="1">
    <source>
        <dbReference type="EMBL" id="CAI8586400.1"/>
    </source>
</evidence>
<name>A0AAV0YK42_VICFA</name>
<proteinExistence type="predicted"/>
<sequence length="119" mass="14401">MQTDTHKSESEVEDEEENKNEIAYLIRRLEEASDVIWKVRFLYSFSSHRLLLCVFVCLKQNRRGDERIKRSDARLRRSENQLNTAVACCIRKRRREDGVHGSRERWRHGCEVEEERREH</sequence>
<protein>
    <submittedName>
        <fullName evidence="1">Uncharacterized protein</fullName>
    </submittedName>
</protein>
<dbReference type="AlphaFoldDB" id="A0AAV0YK42"/>
<keyword evidence="2" id="KW-1185">Reference proteome</keyword>
<dbReference type="EMBL" id="OX451736">
    <property type="protein sequence ID" value="CAI8586400.1"/>
    <property type="molecule type" value="Genomic_DNA"/>
</dbReference>
<dbReference type="Proteomes" id="UP001157006">
    <property type="component" value="Chromosome 1L"/>
</dbReference>